<organism evidence="4 5">
    <name type="scientific">Streptomyces spiramenti</name>
    <dbReference type="NCBI Taxonomy" id="2720606"/>
    <lineage>
        <taxon>Bacteria</taxon>
        <taxon>Bacillati</taxon>
        <taxon>Actinomycetota</taxon>
        <taxon>Actinomycetes</taxon>
        <taxon>Kitasatosporales</taxon>
        <taxon>Streptomycetaceae</taxon>
        <taxon>Streptomyces</taxon>
    </lineage>
</organism>
<comment type="caution">
    <text evidence="4">The sequence shown here is derived from an EMBL/GenBank/DDBJ whole genome shotgun (WGS) entry which is preliminary data.</text>
</comment>
<keyword evidence="2" id="KW-0812">Transmembrane</keyword>
<dbReference type="InterPro" id="IPR006976">
    <property type="entry name" value="VanZ-like"/>
</dbReference>
<evidence type="ECO:0000259" key="3">
    <source>
        <dbReference type="Pfam" id="PF04892"/>
    </source>
</evidence>
<dbReference type="Pfam" id="PF04892">
    <property type="entry name" value="VanZ"/>
    <property type="match status" value="1"/>
</dbReference>
<dbReference type="EMBL" id="JAAVJB010000052">
    <property type="protein sequence ID" value="NJP66452.1"/>
    <property type="molecule type" value="Genomic_DNA"/>
</dbReference>
<accession>A0ABX1APR5</accession>
<feature type="transmembrane region" description="Helical" evidence="2">
    <location>
        <begin position="88"/>
        <end position="107"/>
    </location>
</feature>
<evidence type="ECO:0000256" key="2">
    <source>
        <dbReference type="SAM" id="Phobius"/>
    </source>
</evidence>
<keyword evidence="2" id="KW-1133">Transmembrane helix</keyword>
<feature type="transmembrane region" description="Helical" evidence="2">
    <location>
        <begin position="55"/>
        <end position="76"/>
    </location>
</feature>
<reference evidence="4 5" key="1">
    <citation type="submission" date="2020-03" db="EMBL/GenBank/DDBJ databases">
        <title>Draft genome of Streptomyces sp. ventii, isolated from the Axial Seamount in the Pacific Ocean, and resequencing of the two type strains Streptomyces lonarensis strain NCL 716 and Streptomyces bohaiensis strain 11A07.</title>
        <authorList>
            <person name="Loughran R.M."/>
            <person name="Pfannmuller K.M."/>
            <person name="Wasson B.J."/>
            <person name="Deadmond M.C."/>
            <person name="Paddock B.E."/>
            <person name="Koyack M.J."/>
            <person name="Gallegos D.A."/>
            <person name="Mitchell E.A."/>
            <person name="Ushijima B."/>
            <person name="Saw J.H."/>
            <person name="Mcphail K.L."/>
            <person name="Videau P."/>
        </authorList>
    </citation>
    <scope>NUCLEOTIDE SEQUENCE [LARGE SCALE GENOMIC DNA]</scope>
    <source>
        <strain evidence="5">5675061</strain>
    </source>
</reference>
<evidence type="ECO:0000313" key="5">
    <source>
        <dbReference type="Proteomes" id="UP000746503"/>
    </source>
</evidence>
<name>A0ABX1APR5_9ACTN</name>
<dbReference type="Proteomes" id="UP000746503">
    <property type="component" value="Unassembled WGS sequence"/>
</dbReference>
<proteinExistence type="predicted"/>
<dbReference type="RefSeq" id="WP_167932977.1">
    <property type="nucleotide sequence ID" value="NZ_JAAVJB010000052.1"/>
</dbReference>
<evidence type="ECO:0000313" key="4">
    <source>
        <dbReference type="EMBL" id="NJP66452.1"/>
    </source>
</evidence>
<evidence type="ECO:0000256" key="1">
    <source>
        <dbReference type="SAM" id="MobiDB-lite"/>
    </source>
</evidence>
<gene>
    <name evidence="4" type="ORF">HCJ92_09160</name>
</gene>
<feature type="transmembrane region" description="Helical" evidence="2">
    <location>
        <begin position="119"/>
        <end position="137"/>
    </location>
</feature>
<sequence length="210" mass="21480">MDRRVRLAALVLSALLVGVVGWLTLRPAAVPWVSPSNLQPLATLRAELDGDPRNAAATIGGGLLRLAPLGVLLPLLGRELGGSRWLSLVRAVFVTGVIALALEVARSAVPSRVSDVDQVLLAAAGAGVLHLLAYGWLRARLLPGARPGNDRDGPGGADGHGTRGARAVGEGTIRHFPGATEVAPEGRALRCSGVGTGPATDAAEGPFSLR</sequence>
<keyword evidence="2" id="KW-0472">Membrane</keyword>
<feature type="domain" description="VanZ-like" evidence="3">
    <location>
        <begin position="15"/>
        <end position="134"/>
    </location>
</feature>
<protein>
    <submittedName>
        <fullName evidence="4">VanZ family protein</fullName>
    </submittedName>
</protein>
<feature type="region of interest" description="Disordered" evidence="1">
    <location>
        <begin position="187"/>
        <end position="210"/>
    </location>
</feature>
<keyword evidence="5" id="KW-1185">Reference proteome</keyword>